<name>A0ABS1F598_9PROT</name>
<accession>A0ABS1F598</accession>
<evidence type="ECO:0000313" key="3">
    <source>
        <dbReference type="EMBL" id="MBK1838576.1"/>
    </source>
</evidence>
<dbReference type="Proteomes" id="UP000652760">
    <property type="component" value="Unassembled WGS sequence"/>
</dbReference>
<feature type="compositionally biased region" description="Basic and acidic residues" evidence="1">
    <location>
        <begin position="1"/>
        <end position="11"/>
    </location>
</feature>
<evidence type="ECO:0000256" key="1">
    <source>
        <dbReference type="SAM" id="MobiDB-lite"/>
    </source>
</evidence>
<dbReference type="Gene3D" id="3.10.129.10">
    <property type="entry name" value="Hotdog Thioesterase"/>
    <property type="match status" value="1"/>
</dbReference>
<dbReference type="SUPFAM" id="SSF54637">
    <property type="entry name" value="Thioesterase/thiol ester dehydrase-isomerase"/>
    <property type="match status" value="1"/>
</dbReference>
<keyword evidence="4" id="KW-1185">Reference proteome</keyword>
<dbReference type="InterPro" id="IPR054545">
    <property type="entry name" value="ApeI-like"/>
</dbReference>
<dbReference type="EMBL" id="JAENHM010000044">
    <property type="protein sequence ID" value="MBK1838576.1"/>
    <property type="molecule type" value="Genomic_DNA"/>
</dbReference>
<proteinExistence type="predicted"/>
<organism evidence="3 4">
    <name type="scientific">Azospirillum endophyticum</name>
    <dbReference type="NCBI Taxonomy" id="2800326"/>
    <lineage>
        <taxon>Bacteria</taxon>
        <taxon>Pseudomonadati</taxon>
        <taxon>Pseudomonadota</taxon>
        <taxon>Alphaproteobacteria</taxon>
        <taxon>Rhodospirillales</taxon>
        <taxon>Azospirillaceae</taxon>
        <taxon>Azospirillum</taxon>
    </lineage>
</organism>
<dbReference type="InterPro" id="IPR029069">
    <property type="entry name" value="HotDog_dom_sf"/>
</dbReference>
<reference evidence="4" key="1">
    <citation type="submission" date="2021-01" db="EMBL/GenBank/DDBJ databases">
        <title>Genome public.</title>
        <authorList>
            <person name="Liu C."/>
            <person name="Sun Q."/>
        </authorList>
    </citation>
    <scope>NUCLEOTIDE SEQUENCE [LARGE SCALE GENOMIC DNA]</scope>
    <source>
        <strain evidence="4">YIM B02556</strain>
    </source>
</reference>
<dbReference type="Pfam" id="PF22818">
    <property type="entry name" value="ApeI-like"/>
    <property type="match status" value="1"/>
</dbReference>
<feature type="domain" description="ApeI dehydratase-like" evidence="2">
    <location>
        <begin position="4"/>
        <end position="83"/>
    </location>
</feature>
<feature type="region of interest" description="Disordered" evidence="1">
    <location>
        <begin position="1"/>
        <end position="20"/>
    </location>
</feature>
<sequence length="97" mass="9974">MPHQTEIHFPADHPTAAGHFPGNPVIPGAVLLDTALTAIAAAEGLILGSCRLRAAKFLHPVRPGERMRVEWQAAPAGGIAFTGSVAGKPVMTGSVTS</sequence>
<evidence type="ECO:0000259" key="2">
    <source>
        <dbReference type="Pfam" id="PF22818"/>
    </source>
</evidence>
<evidence type="ECO:0000313" key="4">
    <source>
        <dbReference type="Proteomes" id="UP000652760"/>
    </source>
</evidence>
<protein>
    <recommendedName>
        <fullName evidence="2">ApeI dehydratase-like domain-containing protein</fullName>
    </recommendedName>
</protein>
<comment type="caution">
    <text evidence="3">The sequence shown here is derived from an EMBL/GenBank/DDBJ whole genome shotgun (WGS) entry which is preliminary data.</text>
</comment>
<dbReference type="RefSeq" id="WP_200194134.1">
    <property type="nucleotide sequence ID" value="NZ_JAENHM010000044.1"/>
</dbReference>
<gene>
    <name evidence="3" type="ORF">JHL17_14240</name>
</gene>